<reference evidence="1" key="1">
    <citation type="submission" date="2020-08" db="EMBL/GenBank/DDBJ databases">
        <title>Genome public.</title>
        <authorList>
            <person name="Liu C."/>
            <person name="Sun Q."/>
        </authorList>
    </citation>
    <scope>NUCLEOTIDE SEQUENCE</scope>
    <source>
        <strain evidence="1">BX21</strain>
    </source>
</reference>
<dbReference type="AlphaFoldDB" id="A0A926IKD3"/>
<evidence type="ECO:0000313" key="1">
    <source>
        <dbReference type="EMBL" id="MBC8587593.1"/>
    </source>
</evidence>
<protein>
    <submittedName>
        <fullName evidence="1">Stage V sporulation protein S</fullName>
    </submittedName>
</protein>
<keyword evidence="2" id="KW-1185">Reference proteome</keyword>
<dbReference type="GO" id="GO:0003676">
    <property type="term" value="F:nucleic acid binding"/>
    <property type="evidence" value="ECO:0007669"/>
    <property type="project" value="InterPro"/>
</dbReference>
<dbReference type="Pfam" id="PF04232">
    <property type="entry name" value="SpoVS"/>
    <property type="match status" value="1"/>
</dbReference>
<dbReference type="InterPro" id="IPR007347">
    <property type="entry name" value="SpoVS"/>
</dbReference>
<dbReference type="Gene3D" id="3.30.110.20">
    <property type="entry name" value="Alba-like domain"/>
    <property type="match status" value="1"/>
</dbReference>
<evidence type="ECO:0000313" key="2">
    <source>
        <dbReference type="Proteomes" id="UP000601171"/>
    </source>
</evidence>
<organism evidence="1 2">
    <name type="scientific">Paratissierella segnis</name>
    <dbReference type="NCBI Taxonomy" id="2763679"/>
    <lineage>
        <taxon>Bacteria</taxon>
        <taxon>Bacillati</taxon>
        <taxon>Bacillota</taxon>
        <taxon>Tissierellia</taxon>
        <taxon>Tissierellales</taxon>
        <taxon>Tissierellaceae</taxon>
        <taxon>Paratissierella</taxon>
    </lineage>
</organism>
<proteinExistence type="predicted"/>
<dbReference type="Proteomes" id="UP000601171">
    <property type="component" value="Unassembled WGS sequence"/>
</dbReference>
<name>A0A926IKD3_9FIRM</name>
<comment type="caution">
    <text evidence="1">The sequence shown here is derived from an EMBL/GenBank/DDBJ whole genome shotgun (WGS) entry which is preliminary data.</text>
</comment>
<gene>
    <name evidence="1" type="ORF">H8707_04980</name>
</gene>
<accession>A0A926IKD3</accession>
<dbReference type="RefSeq" id="WP_262429048.1">
    <property type="nucleotide sequence ID" value="NZ_JACRTG010000015.1"/>
</dbReference>
<dbReference type="InterPro" id="IPR036882">
    <property type="entry name" value="Alba-like_dom_sf"/>
</dbReference>
<sequence>MNIKVLKVAGDSNINAVVDAALEEIKQNLAVNIDCIGMKASYQTVKVLILFTERLLKMGYKFYIRPYYVKVDTLTHEHDTIAKTAIRWTIIGQRKKY</sequence>
<dbReference type="EMBL" id="JACRTG010000015">
    <property type="protein sequence ID" value="MBC8587593.1"/>
    <property type="molecule type" value="Genomic_DNA"/>
</dbReference>